<keyword evidence="3" id="KW-1185">Reference proteome</keyword>
<evidence type="ECO:0000313" key="3">
    <source>
        <dbReference type="Proteomes" id="UP001434883"/>
    </source>
</evidence>
<dbReference type="Proteomes" id="UP001434883">
    <property type="component" value="Unassembled WGS sequence"/>
</dbReference>
<feature type="region of interest" description="Disordered" evidence="1">
    <location>
        <begin position="112"/>
        <end position="132"/>
    </location>
</feature>
<organism evidence="2 3">
    <name type="scientific">Xenoophorus captivus</name>
    <dbReference type="NCBI Taxonomy" id="1517983"/>
    <lineage>
        <taxon>Eukaryota</taxon>
        <taxon>Metazoa</taxon>
        <taxon>Chordata</taxon>
        <taxon>Craniata</taxon>
        <taxon>Vertebrata</taxon>
        <taxon>Euteleostomi</taxon>
        <taxon>Actinopterygii</taxon>
        <taxon>Neopterygii</taxon>
        <taxon>Teleostei</taxon>
        <taxon>Neoteleostei</taxon>
        <taxon>Acanthomorphata</taxon>
        <taxon>Ovalentaria</taxon>
        <taxon>Atherinomorphae</taxon>
        <taxon>Cyprinodontiformes</taxon>
        <taxon>Goodeidae</taxon>
        <taxon>Xenoophorus</taxon>
    </lineage>
</organism>
<comment type="caution">
    <text evidence="2">The sequence shown here is derived from an EMBL/GenBank/DDBJ whole genome shotgun (WGS) entry which is preliminary data.</text>
</comment>
<reference evidence="2 3" key="1">
    <citation type="submission" date="2021-06" db="EMBL/GenBank/DDBJ databases">
        <authorList>
            <person name="Palmer J.M."/>
        </authorList>
    </citation>
    <scope>NUCLEOTIDE SEQUENCE [LARGE SCALE GENOMIC DNA]</scope>
    <source>
        <strain evidence="2 3">XC_2019</strain>
        <tissue evidence="2">Muscle</tissue>
    </source>
</reference>
<dbReference type="EMBL" id="JAHRIN010038033">
    <property type="protein sequence ID" value="MEQ2204892.1"/>
    <property type="molecule type" value="Genomic_DNA"/>
</dbReference>
<sequence>LSPRLVVSEVQPRVEETQDLLLFFRTVRTFSERFDDRTRTFQHFQNNSCVAQMMERPVGMSTTNQVIHTYNENKAKIFTKKSLQKHKDDSFLFSHSPSSRDGYFEMGLDDSGEEVVGSSPSSLPSPVAEGEEPGGLLEAPCEEKADVQVRRVLWCCCVRVNGEVKQREACLVLTDRLLGLLFWSHDSMSANQERGKNPVSSSKYFTLIFL</sequence>
<name>A0ABV0RBM2_9TELE</name>
<proteinExistence type="predicted"/>
<evidence type="ECO:0000256" key="1">
    <source>
        <dbReference type="SAM" id="MobiDB-lite"/>
    </source>
</evidence>
<gene>
    <name evidence="2" type="ORF">XENOCAPTIV_020495</name>
</gene>
<feature type="non-terminal residue" evidence="2">
    <location>
        <position position="1"/>
    </location>
</feature>
<dbReference type="Pfam" id="PF13096">
    <property type="entry name" value="CENP-P"/>
    <property type="match status" value="1"/>
</dbReference>
<accession>A0ABV0RBM2</accession>
<protein>
    <submittedName>
        <fullName evidence="2">Uncharacterized protein</fullName>
    </submittedName>
</protein>
<evidence type="ECO:0000313" key="2">
    <source>
        <dbReference type="EMBL" id="MEQ2204892.1"/>
    </source>
</evidence>
<dbReference type="InterPro" id="IPR027801">
    <property type="entry name" value="CENP-P"/>
</dbReference>
<feature type="compositionally biased region" description="Low complexity" evidence="1">
    <location>
        <begin position="114"/>
        <end position="132"/>
    </location>
</feature>